<dbReference type="InterPro" id="IPR001509">
    <property type="entry name" value="Epimerase_deHydtase"/>
</dbReference>
<evidence type="ECO:0000259" key="1">
    <source>
        <dbReference type="Pfam" id="PF01370"/>
    </source>
</evidence>
<dbReference type="PANTHER" id="PTHR43245">
    <property type="entry name" value="BIFUNCTIONAL POLYMYXIN RESISTANCE PROTEIN ARNA"/>
    <property type="match status" value="1"/>
</dbReference>
<evidence type="ECO:0000313" key="2">
    <source>
        <dbReference type="EMBL" id="SFE79839.1"/>
    </source>
</evidence>
<reference evidence="3" key="1">
    <citation type="submission" date="2016-10" db="EMBL/GenBank/DDBJ databases">
        <authorList>
            <person name="Varghese N."/>
            <person name="Submissions S."/>
        </authorList>
    </citation>
    <scope>NUCLEOTIDE SEQUENCE [LARGE SCALE GENOMIC DNA]</scope>
    <source>
        <strain evidence="3">CGMCC 1.10223</strain>
    </source>
</reference>
<protein>
    <submittedName>
        <fullName evidence="2">Nucleoside-diphosphate-sugar epimerase</fullName>
    </submittedName>
</protein>
<name>A0A1I2DHB5_9BACL</name>
<dbReference type="InterPro" id="IPR050177">
    <property type="entry name" value="Lipid_A_modif_metabolic_enz"/>
</dbReference>
<accession>A0A1I2DHB5</accession>
<gene>
    <name evidence="2" type="ORF">SAMN04487969_1077</name>
</gene>
<feature type="domain" description="NAD-dependent epimerase/dehydratase" evidence="1">
    <location>
        <begin position="3"/>
        <end position="69"/>
    </location>
</feature>
<keyword evidence="3" id="KW-1185">Reference proteome</keyword>
<sequence>MKVLILGGTQFFGKKLVQRLIDQQAEVTIVTRGIKPDPFGDAVKRIRVDRTDAAALSTALGGASFDVVYDNICYTPQEAREAIRIFSGRTGKYIVISSMSVYPFGEEALTELAFDPYTCQLPEPGASSSLSYADGKRLVEAVFMQEAPFPAAAVRFPIVLGPDDYTRRLHFHIENVQKGFPIIIPALDAKLSFINSDEAANFLIWLGKSELIGPVNACSHGEIRLNQLMSLIVECVGKCANIVEKASEEHQSPFGVPASWYMDTSKAEAAGFAFKHIDDWLPKLIGELANAKE</sequence>
<dbReference type="OrthoDB" id="9809586at2"/>
<dbReference type="RefSeq" id="WP_046232770.1">
    <property type="nucleotide sequence ID" value="NZ_FONN01000007.1"/>
</dbReference>
<organism evidence="2 3">
    <name type="scientific">Paenibacillus algorifonticola</name>
    <dbReference type="NCBI Taxonomy" id="684063"/>
    <lineage>
        <taxon>Bacteria</taxon>
        <taxon>Bacillati</taxon>
        <taxon>Bacillota</taxon>
        <taxon>Bacilli</taxon>
        <taxon>Bacillales</taxon>
        <taxon>Paenibacillaceae</taxon>
        <taxon>Paenibacillus</taxon>
    </lineage>
</organism>
<evidence type="ECO:0000313" key="3">
    <source>
        <dbReference type="Proteomes" id="UP000183410"/>
    </source>
</evidence>
<dbReference type="AlphaFoldDB" id="A0A1I2DHB5"/>
<dbReference type="SUPFAM" id="SSF51735">
    <property type="entry name" value="NAD(P)-binding Rossmann-fold domains"/>
    <property type="match status" value="1"/>
</dbReference>
<dbReference type="Pfam" id="PF01370">
    <property type="entry name" value="Epimerase"/>
    <property type="match status" value="1"/>
</dbReference>
<dbReference type="Gene3D" id="3.40.50.720">
    <property type="entry name" value="NAD(P)-binding Rossmann-like Domain"/>
    <property type="match status" value="1"/>
</dbReference>
<dbReference type="PANTHER" id="PTHR43245:SF13">
    <property type="entry name" value="UDP-D-APIOSE_UDP-D-XYLOSE SYNTHASE 2"/>
    <property type="match status" value="1"/>
</dbReference>
<proteinExistence type="predicted"/>
<dbReference type="InterPro" id="IPR036291">
    <property type="entry name" value="NAD(P)-bd_dom_sf"/>
</dbReference>
<dbReference type="EMBL" id="FONN01000007">
    <property type="protein sequence ID" value="SFE79839.1"/>
    <property type="molecule type" value="Genomic_DNA"/>
</dbReference>
<dbReference type="Proteomes" id="UP000183410">
    <property type="component" value="Unassembled WGS sequence"/>
</dbReference>